<dbReference type="AlphaFoldDB" id="A3P9T0"/>
<accession>A3P9T0</accession>
<organism evidence="1 2">
    <name type="scientific">Burkholderia pseudomallei (strain 1106a)</name>
    <dbReference type="NCBI Taxonomy" id="357348"/>
    <lineage>
        <taxon>Bacteria</taxon>
        <taxon>Pseudomonadati</taxon>
        <taxon>Pseudomonadota</taxon>
        <taxon>Betaproteobacteria</taxon>
        <taxon>Burkholderiales</taxon>
        <taxon>Burkholderiaceae</taxon>
        <taxon>Burkholderia</taxon>
        <taxon>pseudomallei group</taxon>
    </lineage>
</organism>
<dbReference type="Proteomes" id="UP000006738">
    <property type="component" value="Chromosome II"/>
</dbReference>
<proteinExistence type="predicted"/>
<dbReference type="KEGG" id="bpl:BURPS1106A_A3061"/>
<gene>
    <name evidence="1" type="ordered locus">BURPS1106A_A3061</name>
</gene>
<protein>
    <submittedName>
        <fullName evidence="1">Uncharacterized protein</fullName>
    </submittedName>
</protein>
<sequence>MRRCARSFADDCRPLVVRLPLVRICSFLFLGARAVRARNARASSCIQLES</sequence>
<evidence type="ECO:0000313" key="2">
    <source>
        <dbReference type="Proteomes" id="UP000006738"/>
    </source>
</evidence>
<evidence type="ECO:0000313" key="1">
    <source>
        <dbReference type="EMBL" id="ABN94222.1"/>
    </source>
</evidence>
<dbReference type="HOGENOM" id="CLU_3115489_0_0_4"/>
<dbReference type="EMBL" id="CP000573">
    <property type="protein sequence ID" value="ABN94222.1"/>
    <property type="molecule type" value="Genomic_DNA"/>
</dbReference>
<reference evidence="2" key="1">
    <citation type="submission" date="2007-02" db="EMBL/GenBank/DDBJ databases">
        <authorList>
            <person name="DeShazer D."/>
            <person name="Woods D.E."/>
            <person name="Nierman W.C."/>
        </authorList>
    </citation>
    <scope>NUCLEOTIDE SEQUENCE [LARGE SCALE GENOMIC DNA]</scope>
    <source>
        <strain evidence="2">1106a</strain>
    </source>
</reference>
<name>A3P9T0_BURP0</name>